<reference evidence="3" key="1">
    <citation type="submission" date="2012-11" db="EMBL/GenBank/DDBJ databases">
        <title>An American mink transcriptome.</title>
        <authorList>
            <person name="Anistoroaei R."/>
            <person name="Christensen K."/>
        </authorList>
    </citation>
    <scope>NUCLEOTIDE SEQUENCE</scope>
    <source>
        <tissue evidence="3">Pool of brain</tissue>
    </source>
</reference>
<proteinExistence type="evidence at transcript level"/>
<dbReference type="PANTHER" id="PTHR15294:SF3">
    <property type="entry name" value="SUMO-SPECIFIC ISOPEPTIDASE USPL1"/>
    <property type="match status" value="1"/>
</dbReference>
<feature type="region of interest" description="Disordered" evidence="1">
    <location>
        <begin position="546"/>
        <end position="567"/>
    </location>
</feature>
<feature type="region of interest" description="Disordered" evidence="1">
    <location>
        <begin position="166"/>
        <end position="188"/>
    </location>
</feature>
<evidence type="ECO:0000259" key="2">
    <source>
        <dbReference type="PROSITE" id="PS50235"/>
    </source>
</evidence>
<feature type="region of interest" description="Disordered" evidence="1">
    <location>
        <begin position="894"/>
        <end position="916"/>
    </location>
</feature>
<accession>U6DEM8</accession>
<dbReference type="GO" id="GO:0032183">
    <property type="term" value="F:SUMO binding"/>
    <property type="evidence" value="ECO:0007669"/>
    <property type="project" value="InterPro"/>
</dbReference>
<dbReference type="GO" id="GO:0015030">
    <property type="term" value="C:Cajal body"/>
    <property type="evidence" value="ECO:0007669"/>
    <property type="project" value="TreeGrafter"/>
</dbReference>
<dbReference type="MEROPS" id="C98.001"/>
<gene>
    <name evidence="3" type="primary">USPL1</name>
</gene>
<dbReference type="SUPFAM" id="SSF54001">
    <property type="entry name" value="Cysteine proteinases"/>
    <property type="match status" value="1"/>
</dbReference>
<feature type="compositionally biased region" description="Basic and acidic residues" evidence="1">
    <location>
        <begin position="546"/>
        <end position="557"/>
    </location>
</feature>
<dbReference type="InterPro" id="IPR028889">
    <property type="entry name" value="USP"/>
</dbReference>
<dbReference type="InterPro" id="IPR038765">
    <property type="entry name" value="Papain-like_cys_pep_sf"/>
</dbReference>
<feature type="compositionally biased region" description="Basic residues" evidence="1">
    <location>
        <begin position="839"/>
        <end position="848"/>
    </location>
</feature>
<dbReference type="PANTHER" id="PTHR15294">
    <property type="entry name" value="RETINOVIN-RELATED"/>
    <property type="match status" value="1"/>
</dbReference>
<sequence>ARSRKGNSFAADSNRKLLFQRRGRWGRSRPRGTWVERCTVVCGPNLEQEFGPTRCEQGECTRQNYDSAKVPSDGYCPACREKGKLKALKTYRISFQESIFLCEDLQCIYPLGSKSLSNLISPDLEDCHTTNKPQKRKFLETNCQNSPPLANTKKTKNHVVGEQVLNSKHDGEAYDETSSRLPDLPHSGLPNPVRTADSLEQNEILEAGIDMAAEEYPATVDVSETGGISPQSEGCASELEMALESKCTSLCQSLCVQWKNANALCWLDCILSALVHLEGLKNTVTGLCSNANSVFWQLFMKYDQANKLLHTNQLDGIKDGDCKKLTSEILAKIESCLNEVRDEIFIRLQPQLRCTLGDMESPVFALPLLLKMEPVIEKLFMYSFSWNFECSQCGHKYQNRHMKNLVTFTNVIPEWHPLNAAHFGPCNICSNKSQIRKMVLEKVSPIFMLHFVEGLPHNDLQHYSFHFEGCLYQITSVIQYQANNHFITWILDADGSWLECDDLKGLRSERREKFEVVASEVHIVIWERKTSPVTDKASACPLLKKTNDEPPCSDEKPASPTRCSVGDAASAEPFSRTLPTGVAVGPSTHSQGEAVALAHGHHLLSGPESLVDSSILSLTLEEIKVNSDERFLLENKPVAENAGVGKTDISQSQELLMASLVSAPCVEKLTQDRFVDLSLPSPVVGANMQLAQLNTEDTVIIKSVNTVHAADSIGGVKPVEVEGTVALKKDTPLKHFVSPKTEKLKPEQAITAHVSDWKKNETVASSQTVTAKSGQNPSLKETQKKPFVGSWVKGLLSRGASFMPPCVSAHNRNTVTDLQPSVKGASNFGGFKTKGINQKAHRPSKKANRCADKPPTVSNPPPGHPLSGSTTSRVCTDVIADTDALKKCENTSYGAHRSHDSCVKENGVSSAKHGDSVEGQIHKLRLKLLKKLKAKKKKLAALMSSPQKGTPPSENLEHVSHCGSPNDCESIEDLLKELQYQIDTADNKSGCTVPYSSQNHEEILAELLSPTTVVSTEHSVNGEADFRYLEMGVDHIPTPVSTELNDIPQNTHLRQDHNYCSPTKKNLCEVQPDSLTNNVCIRTLNLESSMKTDIFDEFFSTSTLNSLANDTLDLPHFDEYLFENC</sequence>
<dbReference type="InterPro" id="IPR029388">
    <property type="entry name" value="DUF4650"/>
</dbReference>
<dbReference type="EMBL" id="HAAF01008514">
    <property type="protein sequence ID" value="CCP80338.1"/>
    <property type="molecule type" value="mRNA"/>
</dbReference>
<dbReference type="AlphaFoldDB" id="U6DEM8"/>
<protein>
    <submittedName>
        <fullName evidence="3">Ubiquitin-specific peptidase-like protein 1</fullName>
    </submittedName>
</protein>
<feature type="non-terminal residue" evidence="3">
    <location>
        <position position="1"/>
    </location>
</feature>
<dbReference type="Pfam" id="PF15499">
    <property type="entry name" value="Peptidase_C98"/>
    <property type="match status" value="1"/>
</dbReference>
<feature type="region of interest" description="Disordered" evidence="1">
    <location>
        <begin position="829"/>
        <end position="872"/>
    </location>
</feature>
<evidence type="ECO:0000313" key="3">
    <source>
        <dbReference type="EMBL" id="CCP80338.1"/>
    </source>
</evidence>
<evidence type="ECO:0000256" key="1">
    <source>
        <dbReference type="SAM" id="MobiDB-lite"/>
    </source>
</evidence>
<organism evidence="3">
    <name type="scientific">Neovison vison</name>
    <name type="common">American mink</name>
    <name type="synonym">Mustela vison</name>
    <dbReference type="NCBI Taxonomy" id="452646"/>
    <lineage>
        <taxon>Eukaryota</taxon>
        <taxon>Metazoa</taxon>
        <taxon>Chordata</taxon>
        <taxon>Craniata</taxon>
        <taxon>Vertebrata</taxon>
        <taxon>Euteleostomi</taxon>
        <taxon>Mammalia</taxon>
        <taxon>Eutheria</taxon>
        <taxon>Laurasiatheria</taxon>
        <taxon>Carnivora</taxon>
        <taxon>Caniformia</taxon>
        <taxon>Musteloidea</taxon>
        <taxon>Mustelidae</taxon>
        <taxon>Mustelinae</taxon>
        <taxon>Neogale</taxon>
    </lineage>
</organism>
<name>U6DEM8_NEOVI</name>
<dbReference type="InterPro" id="IPR033505">
    <property type="entry name" value="USPL1"/>
</dbReference>
<dbReference type="GO" id="GO:0030576">
    <property type="term" value="P:Cajal body organization"/>
    <property type="evidence" value="ECO:0007669"/>
    <property type="project" value="InterPro"/>
</dbReference>
<dbReference type="InterPro" id="IPR028890">
    <property type="entry name" value="Peptidase_C98"/>
</dbReference>
<dbReference type="GO" id="GO:0016926">
    <property type="term" value="P:protein desumoylation"/>
    <property type="evidence" value="ECO:0007669"/>
    <property type="project" value="TreeGrafter"/>
</dbReference>
<dbReference type="Pfam" id="PF15509">
    <property type="entry name" value="DUF4650"/>
    <property type="match status" value="1"/>
</dbReference>
<dbReference type="PROSITE" id="PS50235">
    <property type="entry name" value="USP_3"/>
    <property type="match status" value="1"/>
</dbReference>
<feature type="domain" description="USP" evidence="2">
    <location>
        <begin position="256"/>
        <end position="529"/>
    </location>
</feature>
<feature type="region of interest" description="Disordered" evidence="1">
    <location>
        <begin position="941"/>
        <end position="961"/>
    </location>
</feature>
<feature type="compositionally biased region" description="Polar residues" evidence="1">
    <location>
        <begin position="944"/>
        <end position="953"/>
    </location>
</feature>